<evidence type="ECO:0000256" key="4">
    <source>
        <dbReference type="ARBA" id="ARBA00023204"/>
    </source>
</evidence>
<gene>
    <name evidence="6" type="ORF">EW146_g5916</name>
</gene>
<dbReference type="EMBL" id="SGPL01000279">
    <property type="protein sequence ID" value="THH14411.1"/>
    <property type="molecule type" value="Genomic_DNA"/>
</dbReference>
<name>A0A4S4LS49_9AGAM</name>
<dbReference type="InterPro" id="IPR042525">
    <property type="entry name" value="Rad52_Rad59_Rad22_sf"/>
</dbReference>
<dbReference type="AlphaFoldDB" id="A0A4S4LS49"/>
<feature type="compositionally biased region" description="Pro residues" evidence="5">
    <location>
        <begin position="313"/>
        <end position="329"/>
    </location>
</feature>
<keyword evidence="3" id="KW-0233">DNA recombination</keyword>
<feature type="region of interest" description="Disordered" evidence="5">
    <location>
        <begin position="428"/>
        <end position="546"/>
    </location>
</feature>
<feature type="compositionally biased region" description="Basic and acidic residues" evidence="5">
    <location>
        <begin position="192"/>
        <end position="202"/>
    </location>
</feature>
<keyword evidence="4" id="KW-0234">DNA repair</keyword>
<feature type="compositionally biased region" description="Polar residues" evidence="5">
    <location>
        <begin position="262"/>
        <end position="304"/>
    </location>
</feature>
<comment type="caution">
    <text evidence="6">The sequence shown here is derived from an EMBL/GenBank/DDBJ whole genome shotgun (WGS) entry which is preliminary data.</text>
</comment>
<dbReference type="InterPro" id="IPR007232">
    <property type="entry name" value="Rad52_Rad59_Rad22"/>
</dbReference>
<evidence type="ECO:0000256" key="2">
    <source>
        <dbReference type="ARBA" id="ARBA00022763"/>
    </source>
</evidence>
<feature type="region of interest" description="Disordered" evidence="5">
    <location>
        <begin position="189"/>
        <end position="362"/>
    </location>
</feature>
<dbReference type="SUPFAM" id="SSF54768">
    <property type="entry name" value="dsRNA-binding domain-like"/>
    <property type="match status" value="1"/>
</dbReference>
<dbReference type="GO" id="GO:0006312">
    <property type="term" value="P:mitotic recombination"/>
    <property type="evidence" value="ECO:0007669"/>
    <property type="project" value="TreeGrafter"/>
</dbReference>
<comment type="similarity">
    <text evidence="1">Belongs to the RAD52 family.</text>
</comment>
<accession>A0A4S4LS49</accession>
<dbReference type="GO" id="GO:0045002">
    <property type="term" value="P:double-strand break repair via single-strand annealing"/>
    <property type="evidence" value="ECO:0007669"/>
    <property type="project" value="TreeGrafter"/>
</dbReference>
<dbReference type="GO" id="GO:0005634">
    <property type="term" value="C:nucleus"/>
    <property type="evidence" value="ECO:0007669"/>
    <property type="project" value="TreeGrafter"/>
</dbReference>
<evidence type="ECO:0000256" key="5">
    <source>
        <dbReference type="SAM" id="MobiDB-lite"/>
    </source>
</evidence>
<dbReference type="OrthoDB" id="206565at2759"/>
<dbReference type="FunFam" id="3.30.390.80:FF:000001">
    <property type="entry name" value="DNA repair protein RAD52 homolog"/>
    <property type="match status" value="1"/>
</dbReference>
<sequence>MFSTPQTPQVSTSISEFSSFSLDVKPNIAELEAAGASRSSIIQAKLNRRLGPEYVSQRPAPGGGPKLTYVEGWKIIGLANEVFGYNGWSSSIVSVDTDYCDMCPETKRFNVGISAVIKVTLRDGTSHEDVGYGTADNLKSKGAALDKAKKEAVTDGMKRALRNFGNLLGLCLYEKSFAQEVVKIKAPPPIFDKSDLHRRPDYENPVPSSSTSNYSNAIAGSSSSATNVNTSRPPAEDVKPFSSIPPHVRNAMLPPSGDKNKAPQTPMQRQGVQNSTHITGLNTPGETPPSNMASGRSGQPQQQRPVPVSAPHTRPPQPPPPASRAPPPATVRTVTFAPPPQQAASTLKPTVPRDLRENDPEDSFFTSDDDALFAAIDLAEVNGLSATGATAASATTNNTNAKGTSNEIRSAKSADNNVFANSISVSGAGAGSSGAASNSNSSSTSATSVKAPTPSASMGGFRSPPGVNPAHHSNRSAMPPPPQRFSSSGGSSSSVGVKRPSEAMQPPRRPGQGMGLAQQAAGNVRRAPFSDLEMGAGGDVKRIRRQ</sequence>
<keyword evidence="7" id="KW-1185">Reference proteome</keyword>
<organism evidence="6 7">
    <name type="scientific">Bondarzewia mesenterica</name>
    <dbReference type="NCBI Taxonomy" id="1095465"/>
    <lineage>
        <taxon>Eukaryota</taxon>
        <taxon>Fungi</taxon>
        <taxon>Dikarya</taxon>
        <taxon>Basidiomycota</taxon>
        <taxon>Agaricomycotina</taxon>
        <taxon>Agaricomycetes</taxon>
        <taxon>Russulales</taxon>
        <taxon>Bondarzewiaceae</taxon>
        <taxon>Bondarzewia</taxon>
    </lineage>
</organism>
<dbReference type="Gene3D" id="3.30.390.80">
    <property type="entry name" value="DNA repair protein Rad52/59/22"/>
    <property type="match status" value="1"/>
</dbReference>
<dbReference type="Proteomes" id="UP000310158">
    <property type="component" value="Unassembled WGS sequence"/>
</dbReference>
<dbReference type="PANTHER" id="PTHR12132">
    <property type="entry name" value="DNA REPAIR AND RECOMBINATION PROTEIN RAD52, RAD59"/>
    <property type="match status" value="1"/>
</dbReference>
<evidence type="ECO:0000256" key="3">
    <source>
        <dbReference type="ARBA" id="ARBA00023172"/>
    </source>
</evidence>
<feature type="compositionally biased region" description="Low complexity" evidence="5">
    <location>
        <begin position="428"/>
        <end position="457"/>
    </location>
</feature>
<dbReference type="GO" id="GO:0000724">
    <property type="term" value="P:double-strand break repair via homologous recombination"/>
    <property type="evidence" value="ECO:0007669"/>
    <property type="project" value="TreeGrafter"/>
</dbReference>
<keyword evidence="2" id="KW-0227">DNA damage</keyword>
<dbReference type="Pfam" id="PF04098">
    <property type="entry name" value="Rad52_Rad22"/>
    <property type="match status" value="1"/>
</dbReference>
<feature type="compositionally biased region" description="Low complexity" evidence="5">
    <location>
        <begin position="486"/>
        <end position="497"/>
    </location>
</feature>
<evidence type="ECO:0000256" key="1">
    <source>
        <dbReference type="ARBA" id="ARBA00006638"/>
    </source>
</evidence>
<evidence type="ECO:0000313" key="7">
    <source>
        <dbReference type="Proteomes" id="UP000310158"/>
    </source>
</evidence>
<dbReference type="InterPro" id="IPR041247">
    <property type="entry name" value="Rad52_fam"/>
</dbReference>
<reference evidence="6 7" key="1">
    <citation type="submission" date="2019-02" db="EMBL/GenBank/DDBJ databases">
        <title>Genome sequencing of the rare red list fungi Bondarzewia mesenterica.</title>
        <authorList>
            <person name="Buettner E."/>
            <person name="Kellner H."/>
        </authorList>
    </citation>
    <scope>NUCLEOTIDE SEQUENCE [LARGE SCALE GENOMIC DNA]</scope>
    <source>
        <strain evidence="6 7">DSM 108281</strain>
    </source>
</reference>
<protein>
    <submittedName>
        <fullName evidence="6">Uncharacterized protein</fullName>
    </submittedName>
</protein>
<evidence type="ECO:0000313" key="6">
    <source>
        <dbReference type="EMBL" id="THH14411.1"/>
    </source>
</evidence>
<dbReference type="PANTHER" id="PTHR12132:SF1">
    <property type="entry name" value="DNA REPAIR PROTEIN RAD52 HOMOLOG"/>
    <property type="match status" value="1"/>
</dbReference>
<feature type="compositionally biased region" description="Polar residues" evidence="5">
    <location>
        <begin position="206"/>
        <end position="232"/>
    </location>
</feature>
<dbReference type="GO" id="GO:0003697">
    <property type="term" value="F:single-stranded DNA binding"/>
    <property type="evidence" value="ECO:0007669"/>
    <property type="project" value="UniProtKB-ARBA"/>
</dbReference>
<proteinExistence type="inferred from homology"/>